<dbReference type="Pfam" id="PF26350">
    <property type="entry name" value="DUF8090"/>
    <property type="match status" value="1"/>
</dbReference>
<dbReference type="InterPro" id="IPR025202">
    <property type="entry name" value="PLD-like_dom"/>
</dbReference>
<dbReference type="RefSeq" id="WP_076340915.1">
    <property type="nucleotide sequence ID" value="NZ_CAMSPY010000042.1"/>
</dbReference>
<feature type="domain" description="Helicase ATP-binding" evidence="1">
    <location>
        <begin position="240"/>
        <end position="391"/>
    </location>
</feature>
<evidence type="ECO:0000259" key="1">
    <source>
        <dbReference type="PROSITE" id="PS51192"/>
    </source>
</evidence>
<reference evidence="3 4" key="1">
    <citation type="submission" date="2016-11" db="EMBL/GenBank/DDBJ databases">
        <title>Description of two novel members of the family Erysipelotrichaceae: Ileibacterium lipovorans gen. nov., sp. nov. and Dubosiella newyorkensis, gen. nov., sp. nov.</title>
        <authorList>
            <person name="Cox L.M."/>
            <person name="Sohn J."/>
            <person name="Tyrrell K.L."/>
            <person name="Citron D.M."/>
            <person name="Lawson P.A."/>
            <person name="Patel N.B."/>
            <person name="Iizumi T."/>
            <person name="Perez-Perez G.I."/>
            <person name="Goldstein E.J."/>
            <person name="Blaser M.J."/>
        </authorList>
    </citation>
    <scope>NUCLEOTIDE SEQUENCE [LARGE SCALE GENOMIC DNA]</scope>
    <source>
        <strain evidence="3 4">NYU-BL-A4</strain>
    </source>
</reference>
<sequence length="972" mass="113043">MYTTIHKEELLASVQTSLIDQDYYSRPDLELQLLQNDPLQGKKVLVALEEELKNCDSFCFSTAFITMSGLTPLLQVFKELEEKGIPGKILTTDYLCFSDPSALERLSNLKNIEVKLYHVQPNAPGFHTKGYIFKRGNQVRAIIGSSNLTQSALTVNKEWNTRIVALETGSLSTSLLFEFNTYWNSEMSFDYVEFKDFYQEEFKNYHKTFNSTLPHTDTKTIVQKLEPNTMQHAFIKNLKKLIDHGQKRALLISSTGTGKTFAAAFAMRELHFQRILFLVHRDVIVEQALNSFQVVLKEERTYGKLTSKHRSSRADYVFSTIQFVSKDDVLSNLDPREFDAIIIDEVHRAGAYSYQKIIHYFEPKLLLGMTATPERRDNYDLYALFDHNIAYEIRLNQALKENLLCPFHYFGITDFLVDGNLYEKEDLRNFNYLIQEDRVNYIIEKIQYYGYSGPRPKGLIFVSRKEEAKELSNRFNQKGFHTTYLTGEDSSQIREQAIARLAQNEKENSLDYIFTVEIFNEGVDIPSINQIIMLRPTESPIIFIQQLGRGLRKYKEKEYVVILDFIGNYQSNYMIPIALSSDRTYNKDTIRHFVLEGDRLLPGSSTIHFDRISREKIFESIDQAKLQTTKLIRDSYLQLKQMLGRIPTLMDFEEFGEIEPSKILQKFGSYPAYLQKYEKEYPFSFSKEQLKILEYISKRFASGKRIHELLLLKELLSKKKPSFAHFASCLKEDYGLDLDHSGTINLVNQFTNNYITGTGKDTYKDCIFLKEEGNDYTISSHFDSLLKNKDFKESIEEVIEYGIYLYKTKYLHSSDNSPFVLYAKYTYDDVGRLLNWEKGEVALNIGGYKYDEQTKTYPIYINYVKEETISETTKYEDRFISPSLLKAISKQGRTPDSSDVSIALKAKEKNVNMYLFVRKNKDDKESKEFYYLGRIFATGHYKTVTVGGKSAVEIEYELEHPVRSDIYDYITN</sequence>
<dbReference type="Proteomes" id="UP000186705">
    <property type="component" value="Unassembled WGS sequence"/>
</dbReference>
<dbReference type="PROSITE" id="PS51194">
    <property type="entry name" value="HELICASE_CTER"/>
    <property type="match status" value="1"/>
</dbReference>
<dbReference type="InterPro" id="IPR058403">
    <property type="entry name" value="DUF8090"/>
</dbReference>
<dbReference type="Pfam" id="PF00271">
    <property type="entry name" value="Helicase_C"/>
    <property type="match status" value="1"/>
</dbReference>
<dbReference type="GeneID" id="78275029"/>
<dbReference type="CDD" id="cd09204">
    <property type="entry name" value="PLDc_N_DEXD_b2"/>
    <property type="match status" value="1"/>
</dbReference>
<accession>A0A1U7NP09</accession>
<dbReference type="PROSITE" id="PS51192">
    <property type="entry name" value="HELICASE_ATP_BIND_1"/>
    <property type="match status" value="1"/>
</dbReference>
<dbReference type="PANTHER" id="PTHR47396">
    <property type="entry name" value="TYPE I RESTRICTION ENZYME ECOKI R PROTEIN"/>
    <property type="match status" value="1"/>
</dbReference>
<dbReference type="CDD" id="cd18799">
    <property type="entry name" value="SF2_C_EcoAI-like"/>
    <property type="match status" value="1"/>
</dbReference>
<keyword evidence="3" id="KW-0255">Endonuclease</keyword>
<dbReference type="InterPro" id="IPR050742">
    <property type="entry name" value="Helicase_Restrict-Modif_Enz"/>
</dbReference>
<keyword evidence="3" id="KW-0540">Nuclease</keyword>
<dbReference type="GO" id="GO:0004519">
    <property type="term" value="F:endonuclease activity"/>
    <property type="evidence" value="ECO:0007669"/>
    <property type="project" value="UniProtKB-KW"/>
</dbReference>
<protein>
    <submittedName>
        <fullName evidence="3">NgoFVII family restriction endonuclease</fullName>
    </submittedName>
</protein>
<keyword evidence="4" id="KW-1185">Reference proteome</keyword>
<dbReference type="GO" id="GO:0005524">
    <property type="term" value="F:ATP binding"/>
    <property type="evidence" value="ECO:0007669"/>
    <property type="project" value="InterPro"/>
</dbReference>
<organism evidence="3 4">
    <name type="scientific">Dubosiella newyorkensis</name>
    <dbReference type="NCBI Taxonomy" id="1862672"/>
    <lineage>
        <taxon>Bacteria</taxon>
        <taxon>Bacillati</taxon>
        <taxon>Bacillota</taxon>
        <taxon>Erysipelotrichia</taxon>
        <taxon>Erysipelotrichales</taxon>
        <taxon>Erysipelotrichaceae</taxon>
        <taxon>Dubosiella</taxon>
    </lineage>
</organism>
<dbReference type="SMART" id="SM00487">
    <property type="entry name" value="DEXDc"/>
    <property type="match status" value="1"/>
</dbReference>
<evidence type="ECO:0000259" key="2">
    <source>
        <dbReference type="PROSITE" id="PS51194"/>
    </source>
</evidence>
<dbReference type="InterPro" id="IPR001650">
    <property type="entry name" value="Helicase_C-like"/>
</dbReference>
<feature type="domain" description="Helicase C-terminal" evidence="2">
    <location>
        <begin position="426"/>
        <end position="601"/>
    </location>
</feature>
<evidence type="ECO:0000313" key="3">
    <source>
        <dbReference type="EMBL" id="OLU47209.1"/>
    </source>
</evidence>
<dbReference type="Pfam" id="PF11907">
    <property type="entry name" value="DUF3427"/>
    <property type="match status" value="1"/>
</dbReference>
<dbReference type="AlphaFoldDB" id="A0A1U7NP09"/>
<dbReference type="CDD" id="cd18032">
    <property type="entry name" value="DEXHc_RE_I_III_res"/>
    <property type="match status" value="1"/>
</dbReference>
<dbReference type="SMART" id="SM00490">
    <property type="entry name" value="HELICc"/>
    <property type="match status" value="1"/>
</dbReference>
<dbReference type="Gene3D" id="3.40.50.300">
    <property type="entry name" value="P-loop containing nucleotide triphosphate hydrolases"/>
    <property type="match status" value="2"/>
</dbReference>
<dbReference type="InterPro" id="IPR027417">
    <property type="entry name" value="P-loop_NTPase"/>
</dbReference>
<name>A0A1U7NP09_9FIRM</name>
<dbReference type="SUPFAM" id="SSF52540">
    <property type="entry name" value="P-loop containing nucleoside triphosphate hydrolases"/>
    <property type="match status" value="1"/>
</dbReference>
<dbReference type="GO" id="GO:0003677">
    <property type="term" value="F:DNA binding"/>
    <property type="evidence" value="ECO:0007669"/>
    <property type="project" value="InterPro"/>
</dbReference>
<dbReference type="GO" id="GO:0016787">
    <property type="term" value="F:hydrolase activity"/>
    <property type="evidence" value="ECO:0007669"/>
    <property type="project" value="InterPro"/>
</dbReference>
<dbReference type="Pfam" id="PF04851">
    <property type="entry name" value="ResIII"/>
    <property type="match status" value="1"/>
</dbReference>
<evidence type="ECO:0000313" key="4">
    <source>
        <dbReference type="Proteomes" id="UP000186705"/>
    </source>
</evidence>
<dbReference type="SUPFAM" id="SSF56024">
    <property type="entry name" value="Phospholipase D/nuclease"/>
    <property type="match status" value="1"/>
</dbReference>
<dbReference type="OrthoDB" id="9802848at2"/>
<keyword evidence="3" id="KW-0378">Hydrolase</keyword>
<dbReference type="InterPro" id="IPR006935">
    <property type="entry name" value="Helicase/UvrB_N"/>
</dbReference>
<dbReference type="Gene3D" id="3.30.870.10">
    <property type="entry name" value="Endonuclease Chain A"/>
    <property type="match status" value="1"/>
</dbReference>
<gene>
    <name evidence="3" type="ORF">BO225_03580</name>
</gene>
<dbReference type="InterPro" id="IPR021835">
    <property type="entry name" value="DUF3427"/>
</dbReference>
<dbReference type="EMBL" id="MPKA01000054">
    <property type="protein sequence ID" value="OLU47209.1"/>
    <property type="molecule type" value="Genomic_DNA"/>
</dbReference>
<dbReference type="PANTHER" id="PTHR47396:SF1">
    <property type="entry name" value="ATP-DEPENDENT HELICASE IRC3-RELATED"/>
    <property type="match status" value="1"/>
</dbReference>
<comment type="caution">
    <text evidence="3">The sequence shown here is derived from an EMBL/GenBank/DDBJ whole genome shotgun (WGS) entry which is preliminary data.</text>
</comment>
<dbReference type="Pfam" id="PF13091">
    <property type="entry name" value="PLDc_2"/>
    <property type="match status" value="1"/>
</dbReference>
<proteinExistence type="predicted"/>
<dbReference type="STRING" id="1862672.BO225_03580"/>
<dbReference type="InterPro" id="IPR014001">
    <property type="entry name" value="Helicase_ATP-bd"/>
</dbReference>
<dbReference type="GO" id="GO:0005829">
    <property type="term" value="C:cytosol"/>
    <property type="evidence" value="ECO:0007669"/>
    <property type="project" value="TreeGrafter"/>
</dbReference>